<organism evidence="1 2">
    <name type="scientific">Burkholderia pseudomultivorans</name>
    <dbReference type="NCBI Taxonomy" id="1207504"/>
    <lineage>
        <taxon>Bacteria</taxon>
        <taxon>Pseudomonadati</taxon>
        <taxon>Pseudomonadota</taxon>
        <taxon>Betaproteobacteria</taxon>
        <taxon>Burkholderiales</taxon>
        <taxon>Burkholderiaceae</taxon>
        <taxon>Burkholderia</taxon>
        <taxon>Burkholderia cepacia complex</taxon>
    </lineage>
</organism>
<dbReference type="RefSeq" id="WP_081078624.1">
    <property type="nucleotide sequence ID" value="NZ_LPJX01000001.1"/>
</dbReference>
<comment type="caution">
    <text evidence="1">The sequence shown here is derived from an EMBL/GenBank/DDBJ whole genome shotgun (WGS) entry which is preliminary data.</text>
</comment>
<evidence type="ECO:0000313" key="2">
    <source>
        <dbReference type="Proteomes" id="UP000061512"/>
    </source>
</evidence>
<dbReference type="AlphaFoldDB" id="A0A132F9C2"/>
<sequence>MGNEVLVAHPYKHHAFELGAAIAESGRPVQFITPFYRKGLTAWLARLPLNAGRRAAGYAHPGLPASSVHCPLPATLLRATLGATRPAAFRDAFDRMTARYVSASAERFSWLVTLQDYMPRTVDAAVQAGIRIWSDQILNQTDDAMARIAAHHRTLGLPVPEHDESRNDAILRHAQVVTVPSTYYEHSLLKGGIASADIYKIPYGAFFAPHTTARETVARERREFRIVARANTIRKGGHLLLSAIESWGGRWVAALGGETLRVSVLGELAPALVAQLGTLAIPPDVTITHGTIPHARVGELYGNADLFVMPSLSESLSLACLEALSFGLPLVVTPYTGIEDIAGVCGFMVDDSVDSLGAGILEAIESRPQFAAMRARGQELVRDVYNWQRYRRLMKDMIEARL</sequence>
<accession>A0A132F9C2</accession>
<protein>
    <submittedName>
        <fullName evidence="1">Uncharacterized protein</fullName>
    </submittedName>
</protein>
<dbReference type="PANTHER" id="PTHR12526">
    <property type="entry name" value="GLYCOSYLTRANSFERASE"/>
    <property type="match status" value="1"/>
</dbReference>
<proteinExistence type="predicted"/>
<reference evidence="1 2" key="1">
    <citation type="submission" date="2015-11" db="EMBL/GenBank/DDBJ databases">
        <title>Expanding the genomic diversity of Burkholderia species for the development of highly accurate diagnostics.</title>
        <authorList>
            <person name="Sahl J."/>
            <person name="Keim P."/>
            <person name="Wagner D."/>
        </authorList>
    </citation>
    <scope>NUCLEOTIDE SEQUENCE [LARGE SCALE GENOMIC DNA]</scope>
    <source>
        <strain evidence="1 2">MSMB574WGS</strain>
    </source>
</reference>
<dbReference type="CDD" id="cd03801">
    <property type="entry name" value="GT4_PimA-like"/>
    <property type="match status" value="1"/>
</dbReference>
<dbReference type="Proteomes" id="UP000061512">
    <property type="component" value="Unassembled WGS sequence"/>
</dbReference>
<gene>
    <name evidence="1" type="ORF">WT57_06665</name>
</gene>
<dbReference type="Pfam" id="PF13692">
    <property type="entry name" value="Glyco_trans_1_4"/>
    <property type="match status" value="1"/>
</dbReference>
<dbReference type="EMBL" id="LPJX01000001">
    <property type="protein sequence ID" value="KWF72279.1"/>
    <property type="molecule type" value="Genomic_DNA"/>
</dbReference>
<name>A0A132F9C2_9BURK</name>
<dbReference type="SUPFAM" id="SSF53756">
    <property type="entry name" value="UDP-Glycosyltransferase/glycogen phosphorylase"/>
    <property type="match status" value="1"/>
</dbReference>
<evidence type="ECO:0000313" key="1">
    <source>
        <dbReference type="EMBL" id="KWF72279.1"/>
    </source>
</evidence>
<dbReference type="Gene3D" id="3.40.50.2000">
    <property type="entry name" value="Glycogen Phosphorylase B"/>
    <property type="match status" value="1"/>
</dbReference>